<dbReference type="InterPro" id="IPR003313">
    <property type="entry name" value="AraC-bd"/>
</dbReference>
<evidence type="ECO:0000256" key="3">
    <source>
        <dbReference type="ARBA" id="ARBA00023163"/>
    </source>
</evidence>
<dbReference type="Pfam" id="PF12833">
    <property type="entry name" value="HTH_18"/>
    <property type="match status" value="1"/>
</dbReference>
<evidence type="ECO:0000256" key="1">
    <source>
        <dbReference type="ARBA" id="ARBA00023015"/>
    </source>
</evidence>
<dbReference type="PANTHER" id="PTHR43280">
    <property type="entry name" value="ARAC-FAMILY TRANSCRIPTIONAL REGULATOR"/>
    <property type="match status" value="1"/>
</dbReference>
<protein>
    <submittedName>
        <fullName evidence="6">HTH-type transcriptional activator Btr</fullName>
    </submittedName>
</protein>
<reference evidence="6 7" key="1">
    <citation type="submission" date="2019-06" db="EMBL/GenBank/DDBJ databases">
        <title>Whole genome shotgun sequence of Brevibacillus agri NBRC 15538.</title>
        <authorList>
            <person name="Hosoyama A."/>
            <person name="Uohara A."/>
            <person name="Ohji S."/>
            <person name="Ichikawa N."/>
        </authorList>
    </citation>
    <scope>NUCLEOTIDE SEQUENCE [LARGE SCALE GENOMIC DNA]</scope>
    <source>
        <strain evidence="6 7">NBRC 15538</strain>
    </source>
</reference>
<keyword evidence="3" id="KW-0804">Transcription</keyword>
<dbReference type="PROSITE" id="PS50983">
    <property type="entry name" value="FE_B12_PBP"/>
    <property type="match status" value="1"/>
</dbReference>
<comment type="caution">
    <text evidence="6">The sequence shown here is derived from an EMBL/GenBank/DDBJ whole genome shotgun (WGS) entry which is preliminary data.</text>
</comment>
<keyword evidence="1" id="KW-0805">Transcription regulation</keyword>
<sequence length="550" mass="64226">MMSDRQALFQEFTEHVMADVIFKLRDIAWVKGDEHERLRQQFTNAHILLVVTGGRGRLRLENVEHQLRQDAIYVCPPMSTFGIDPDSVDDLRMYVLRFDVFMESRKRKRHLRALREEHEFPLVGEVSVRSAGQLVMHCDSIAEQWQQDGGIDRYRSQILFQELWYHIAKSVDFTAQDSATALERARAYMEEHYSQNITIEQLARIAEVSPKYFVDLYKKTYGVSAMDYVTELRISRAKQLMAQSHAKLREIAHQVGYSDEFYFSRKFKKEVGVSPTVYMKSRNRKIAAYRAPLIGQMLALKMIPYAAPLHPKWTAYYHQNYRYDIPVHLSAFRQNENWKANIEMLQEARPDVILSLDKANAQEREQLGRIAPTLFVPFEALGWREQLQMIGDFLGESAEAEHWLAAYDEKLGRARDGLRQKLGDEKFLILRVFKHELAVHCNRSMNDVFYNGLQMNPAYVTQAKVYDQPVTLQEVAALDPDRILLLVCQEAETLEHFRLLKLSVHWQDLKAVRNNRTHLITSDPWREYSAMAHERIINQCVKLLSGDRPC</sequence>
<feature type="domain" description="HTH araC/xylS-type" evidence="4">
    <location>
        <begin position="183"/>
        <end position="281"/>
    </location>
</feature>
<dbReference type="SUPFAM" id="SSF53807">
    <property type="entry name" value="Helical backbone' metal receptor"/>
    <property type="match status" value="1"/>
</dbReference>
<feature type="domain" description="Fe/B12 periplasmic-binding" evidence="5">
    <location>
        <begin position="285"/>
        <end position="548"/>
    </location>
</feature>
<keyword evidence="2" id="KW-0238">DNA-binding</keyword>
<dbReference type="SMART" id="SM00342">
    <property type="entry name" value="HTH_ARAC"/>
    <property type="match status" value="1"/>
</dbReference>
<evidence type="ECO:0000313" key="7">
    <source>
        <dbReference type="Proteomes" id="UP000317180"/>
    </source>
</evidence>
<proteinExistence type="predicted"/>
<dbReference type="InterPro" id="IPR009057">
    <property type="entry name" value="Homeodomain-like_sf"/>
</dbReference>
<dbReference type="InterPro" id="IPR018060">
    <property type="entry name" value="HTH_AraC"/>
</dbReference>
<dbReference type="PRINTS" id="PR00032">
    <property type="entry name" value="HTHARAC"/>
</dbReference>
<evidence type="ECO:0000256" key="2">
    <source>
        <dbReference type="ARBA" id="ARBA00023125"/>
    </source>
</evidence>
<dbReference type="InterPro" id="IPR020449">
    <property type="entry name" value="Tscrpt_reg_AraC-type_HTH"/>
</dbReference>
<dbReference type="Proteomes" id="UP000317180">
    <property type="component" value="Unassembled WGS sequence"/>
</dbReference>
<keyword evidence="7" id="KW-1185">Reference proteome</keyword>
<dbReference type="InterPro" id="IPR002491">
    <property type="entry name" value="ABC_transptr_periplasmic_BD"/>
</dbReference>
<dbReference type="PROSITE" id="PS00041">
    <property type="entry name" value="HTH_ARAC_FAMILY_1"/>
    <property type="match status" value="1"/>
</dbReference>
<dbReference type="InterPro" id="IPR018062">
    <property type="entry name" value="HTH_AraC-typ_CS"/>
</dbReference>
<organism evidence="6 7">
    <name type="scientific">Brevibacillus agri</name>
    <dbReference type="NCBI Taxonomy" id="51101"/>
    <lineage>
        <taxon>Bacteria</taxon>
        <taxon>Bacillati</taxon>
        <taxon>Bacillota</taxon>
        <taxon>Bacilli</taxon>
        <taxon>Bacillales</taxon>
        <taxon>Paenibacillaceae</taxon>
        <taxon>Brevibacillus</taxon>
    </lineage>
</organism>
<dbReference type="Pfam" id="PF01497">
    <property type="entry name" value="Peripla_BP_2"/>
    <property type="match status" value="1"/>
</dbReference>
<dbReference type="Pfam" id="PF02311">
    <property type="entry name" value="AraC_binding"/>
    <property type="match status" value="1"/>
</dbReference>
<dbReference type="Gene3D" id="1.10.10.60">
    <property type="entry name" value="Homeodomain-like"/>
    <property type="match status" value="2"/>
</dbReference>
<gene>
    <name evidence="6" type="primary">btr_2</name>
    <name evidence="6" type="ORF">BAG01nite_36150</name>
</gene>
<dbReference type="PROSITE" id="PS01124">
    <property type="entry name" value="HTH_ARAC_FAMILY_2"/>
    <property type="match status" value="1"/>
</dbReference>
<dbReference type="Gene3D" id="3.40.50.1980">
    <property type="entry name" value="Nitrogenase molybdenum iron protein domain"/>
    <property type="match status" value="2"/>
</dbReference>
<dbReference type="SUPFAM" id="SSF51215">
    <property type="entry name" value="Regulatory protein AraC"/>
    <property type="match status" value="1"/>
</dbReference>
<dbReference type="PANTHER" id="PTHR43280:SF28">
    <property type="entry name" value="HTH-TYPE TRANSCRIPTIONAL ACTIVATOR RHAS"/>
    <property type="match status" value="1"/>
</dbReference>
<dbReference type="InterPro" id="IPR037923">
    <property type="entry name" value="HTH-like"/>
</dbReference>
<name>A0ABQ0SUQ9_9BACL</name>
<evidence type="ECO:0000259" key="5">
    <source>
        <dbReference type="PROSITE" id="PS50983"/>
    </source>
</evidence>
<evidence type="ECO:0000313" key="6">
    <source>
        <dbReference type="EMBL" id="GED27513.1"/>
    </source>
</evidence>
<evidence type="ECO:0000259" key="4">
    <source>
        <dbReference type="PROSITE" id="PS01124"/>
    </source>
</evidence>
<dbReference type="SUPFAM" id="SSF46689">
    <property type="entry name" value="Homeodomain-like"/>
    <property type="match status" value="2"/>
</dbReference>
<accession>A0ABQ0SUQ9</accession>
<dbReference type="EMBL" id="BJOD01000043">
    <property type="protein sequence ID" value="GED27513.1"/>
    <property type="molecule type" value="Genomic_DNA"/>
</dbReference>